<sequence length="83" mass="9742">DFNEDKDQLVAIKEKQKVIALVQHSHGIESCHWWKTPLDQLNLRELYEQDECFVEFINLNSVTRDKKIATISSMHALMDEDVL</sequence>
<dbReference type="EMBL" id="JABFAF010000010">
    <property type="protein sequence ID" value="MBA0869226.1"/>
    <property type="molecule type" value="Genomic_DNA"/>
</dbReference>
<feature type="non-terminal residue" evidence="1">
    <location>
        <position position="1"/>
    </location>
</feature>
<accession>A0A7J9MEM5</accession>
<dbReference type="Proteomes" id="UP000593576">
    <property type="component" value="Unassembled WGS sequence"/>
</dbReference>
<keyword evidence="2" id="KW-1185">Reference proteome</keyword>
<protein>
    <submittedName>
        <fullName evidence="1">Uncharacterized protein</fullName>
    </submittedName>
</protein>
<proteinExistence type="predicted"/>
<evidence type="ECO:0000313" key="2">
    <source>
        <dbReference type="Proteomes" id="UP000593576"/>
    </source>
</evidence>
<reference evidence="1 2" key="1">
    <citation type="journal article" date="2019" name="Genome Biol. Evol.">
        <title>Insights into the evolution of the New World diploid cottons (Gossypium, subgenus Houzingenia) based on genome sequencing.</title>
        <authorList>
            <person name="Grover C.E."/>
            <person name="Arick M.A. 2nd"/>
            <person name="Thrash A."/>
            <person name="Conover J.L."/>
            <person name="Sanders W.S."/>
            <person name="Peterson D.G."/>
            <person name="Frelichowski J.E."/>
            <person name="Scheffler J.A."/>
            <person name="Scheffler B.E."/>
            <person name="Wendel J.F."/>
        </authorList>
    </citation>
    <scope>NUCLEOTIDE SEQUENCE [LARGE SCALE GENOMIC DNA]</scope>
    <source>
        <strain evidence="1">1</strain>
        <tissue evidence="1">Leaf</tissue>
    </source>
</reference>
<name>A0A7J9MEM5_GOSSC</name>
<comment type="caution">
    <text evidence="1">The sequence shown here is derived from an EMBL/GenBank/DDBJ whole genome shotgun (WGS) entry which is preliminary data.</text>
</comment>
<dbReference type="OrthoDB" id="10376960at2759"/>
<gene>
    <name evidence="1" type="ORF">Goshw_025214</name>
</gene>
<dbReference type="AlphaFoldDB" id="A0A7J9MEM5"/>
<organism evidence="1 2">
    <name type="scientific">Gossypium schwendimanii</name>
    <name type="common">Cotton</name>
    <dbReference type="NCBI Taxonomy" id="34291"/>
    <lineage>
        <taxon>Eukaryota</taxon>
        <taxon>Viridiplantae</taxon>
        <taxon>Streptophyta</taxon>
        <taxon>Embryophyta</taxon>
        <taxon>Tracheophyta</taxon>
        <taxon>Spermatophyta</taxon>
        <taxon>Magnoliopsida</taxon>
        <taxon>eudicotyledons</taxon>
        <taxon>Gunneridae</taxon>
        <taxon>Pentapetalae</taxon>
        <taxon>rosids</taxon>
        <taxon>malvids</taxon>
        <taxon>Malvales</taxon>
        <taxon>Malvaceae</taxon>
        <taxon>Malvoideae</taxon>
        <taxon>Gossypium</taxon>
    </lineage>
</organism>
<evidence type="ECO:0000313" key="1">
    <source>
        <dbReference type="EMBL" id="MBA0869226.1"/>
    </source>
</evidence>